<dbReference type="Pfam" id="PF00135">
    <property type="entry name" value="COesterase"/>
    <property type="match status" value="1"/>
</dbReference>
<evidence type="ECO:0000256" key="1">
    <source>
        <dbReference type="SAM" id="SignalP"/>
    </source>
</evidence>
<accession>A0AAD7A3X2</accession>
<dbReference type="PANTHER" id="PTHR11559">
    <property type="entry name" value="CARBOXYLESTERASE"/>
    <property type="match status" value="1"/>
</dbReference>
<keyword evidence="3" id="KW-0378">Hydrolase</keyword>
<sequence>MKWTLFFLSAILPFVLGSSDENLTVKTATGSYTGLIEPQFPNTRQFRSIAFAQPPVANLRWLPPKPLSYSTAHHDSSTFPPSCPQFVSSVPSVWNQFLAKGNLIYNGDQNHTSGLSGAATSEDCLYLAIWTPATATHESKLPVLFFVTGGAFATGGVNIEWQLPTSWVERTQEHIVVTINYRLNVFGFPNARGLTEQNLGILDQRIALEWVRDNIAIFGGDPAKITQWGQSAGAMSVDYHSFAYYSDPIARGYFMQSGNAFLGPLAGFVVQDTAHTGFSFMAVHFGCDPSNGAAELDCMRRVSFDKIENFVGQYAQNGTQPALSFGLVPDEKIIFSDYAARAAAGQFARVPAIISNCANEMSALYPYPVDNLTVGPYEPAVLALDVAWWVCPTANTTALRNALGIPVFRYQNAGTYPNLNPLRWLGAYHASDLPIAFGTYGLLSDLGPTTPFEAAVSLAMQDHILAFVKDPHSGPQRIGWEPMNASAPHGGTLIRFGADKEVVQYVNGDEVDGVCKGIGSYNEFP</sequence>
<feature type="chain" id="PRO_5041946857" evidence="1">
    <location>
        <begin position="18"/>
        <end position="525"/>
    </location>
</feature>
<dbReference type="SUPFAM" id="SSF53474">
    <property type="entry name" value="alpha/beta-Hydrolases"/>
    <property type="match status" value="1"/>
</dbReference>
<dbReference type="Gene3D" id="3.40.50.1820">
    <property type="entry name" value="alpha/beta hydrolase"/>
    <property type="match status" value="2"/>
</dbReference>
<dbReference type="InterPro" id="IPR050309">
    <property type="entry name" value="Type-B_Carboxylest/Lipase"/>
</dbReference>
<dbReference type="EMBL" id="JARIHO010000017">
    <property type="protein sequence ID" value="KAJ7348485.1"/>
    <property type="molecule type" value="Genomic_DNA"/>
</dbReference>
<dbReference type="Proteomes" id="UP001218218">
    <property type="component" value="Unassembled WGS sequence"/>
</dbReference>
<evidence type="ECO:0000259" key="2">
    <source>
        <dbReference type="Pfam" id="PF00135"/>
    </source>
</evidence>
<dbReference type="AlphaFoldDB" id="A0AAD7A3X2"/>
<feature type="signal peptide" evidence="1">
    <location>
        <begin position="1"/>
        <end position="17"/>
    </location>
</feature>
<proteinExistence type="predicted"/>
<feature type="domain" description="Carboxylesterase type B" evidence="2">
    <location>
        <begin position="23"/>
        <end position="371"/>
    </location>
</feature>
<dbReference type="GO" id="GO:0016787">
    <property type="term" value="F:hydrolase activity"/>
    <property type="evidence" value="ECO:0007669"/>
    <property type="project" value="UniProtKB-KW"/>
</dbReference>
<protein>
    <submittedName>
        <fullName evidence="3">Alpha/Beta hydrolase protein</fullName>
    </submittedName>
</protein>
<keyword evidence="4" id="KW-1185">Reference proteome</keyword>
<dbReference type="InterPro" id="IPR002018">
    <property type="entry name" value="CarbesteraseB"/>
</dbReference>
<name>A0AAD7A3X2_9AGAR</name>
<evidence type="ECO:0000313" key="3">
    <source>
        <dbReference type="EMBL" id="KAJ7348485.1"/>
    </source>
</evidence>
<evidence type="ECO:0000313" key="4">
    <source>
        <dbReference type="Proteomes" id="UP001218218"/>
    </source>
</evidence>
<keyword evidence="1" id="KW-0732">Signal</keyword>
<organism evidence="3 4">
    <name type="scientific">Mycena albidolilacea</name>
    <dbReference type="NCBI Taxonomy" id="1033008"/>
    <lineage>
        <taxon>Eukaryota</taxon>
        <taxon>Fungi</taxon>
        <taxon>Dikarya</taxon>
        <taxon>Basidiomycota</taxon>
        <taxon>Agaricomycotina</taxon>
        <taxon>Agaricomycetes</taxon>
        <taxon>Agaricomycetidae</taxon>
        <taxon>Agaricales</taxon>
        <taxon>Marasmiineae</taxon>
        <taxon>Mycenaceae</taxon>
        <taxon>Mycena</taxon>
    </lineage>
</organism>
<comment type="caution">
    <text evidence="3">The sequence shown here is derived from an EMBL/GenBank/DDBJ whole genome shotgun (WGS) entry which is preliminary data.</text>
</comment>
<reference evidence="3" key="1">
    <citation type="submission" date="2023-03" db="EMBL/GenBank/DDBJ databases">
        <title>Massive genome expansion in bonnet fungi (Mycena s.s.) driven by repeated elements and novel gene families across ecological guilds.</title>
        <authorList>
            <consortium name="Lawrence Berkeley National Laboratory"/>
            <person name="Harder C.B."/>
            <person name="Miyauchi S."/>
            <person name="Viragh M."/>
            <person name="Kuo A."/>
            <person name="Thoen E."/>
            <person name="Andreopoulos B."/>
            <person name="Lu D."/>
            <person name="Skrede I."/>
            <person name="Drula E."/>
            <person name="Henrissat B."/>
            <person name="Morin E."/>
            <person name="Kohler A."/>
            <person name="Barry K."/>
            <person name="LaButti K."/>
            <person name="Morin E."/>
            <person name="Salamov A."/>
            <person name="Lipzen A."/>
            <person name="Mereny Z."/>
            <person name="Hegedus B."/>
            <person name="Baldrian P."/>
            <person name="Stursova M."/>
            <person name="Weitz H."/>
            <person name="Taylor A."/>
            <person name="Grigoriev I.V."/>
            <person name="Nagy L.G."/>
            <person name="Martin F."/>
            <person name="Kauserud H."/>
        </authorList>
    </citation>
    <scope>NUCLEOTIDE SEQUENCE</scope>
    <source>
        <strain evidence="3">CBHHK002</strain>
    </source>
</reference>
<gene>
    <name evidence="3" type="ORF">DFH08DRAFT_866056</name>
</gene>
<dbReference type="InterPro" id="IPR029058">
    <property type="entry name" value="AB_hydrolase_fold"/>
</dbReference>